<dbReference type="InterPro" id="IPR036163">
    <property type="entry name" value="HMA_dom_sf"/>
</dbReference>
<dbReference type="InterPro" id="IPR006121">
    <property type="entry name" value="HMA_dom"/>
</dbReference>
<dbReference type="InterPro" id="IPR017969">
    <property type="entry name" value="Heavy-metal-associated_CS"/>
</dbReference>
<evidence type="ECO:0000313" key="4">
    <source>
        <dbReference type="EMBL" id="KAF3320817.1"/>
    </source>
</evidence>
<dbReference type="CDD" id="cd00371">
    <property type="entry name" value="HMA"/>
    <property type="match status" value="1"/>
</dbReference>
<dbReference type="PROSITE" id="PS50846">
    <property type="entry name" value="HMA_2"/>
    <property type="match status" value="1"/>
</dbReference>
<protein>
    <submittedName>
        <fullName evidence="4">Copper-transporting ATPase PAA1</fullName>
    </submittedName>
</protein>
<dbReference type="EMBL" id="SWLB01000028">
    <property type="protein sequence ID" value="KAF3320817.1"/>
    <property type="molecule type" value="Genomic_DNA"/>
</dbReference>
<sequence>MEVSLSSLPKSVSASPLLSRPRCLVKPLCSLGAPFPKIPLRSFSFSLSSTSISTRPPLHSNPLLTNFASLSLSTTAVSAGGGGGDALPGGGGSGGGGGADGGGESQTKSIALEEALSQSSDVIVLYVGGMTCGGCAASVKRILESQPQVSTATVYLENETAVVWPVEEVKSAEDWQKQLGEQLANHLSTCGFKSHLRVCFLPEAPLEGVMIRGLPIESLPIRFSTFLMNCYVWERRINLHSFYSGCYSKAILFELIAFHRGDRAQVVSERFDLNVGQWNSGSGAWMDRYFQKEIDWGCGLEFQS</sequence>
<dbReference type="Proteomes" id="UP000623129">
    <property type="component" value="Unassembled WGS sequence"/>
</dbReference>
<dbReference type="GO" id="GO:0046872">
    <property type="term" value="F:metal ion binding"/>
    <property type="evidence" value="ECO:0007669"/>
    <property type="project" value="UniProtKB-KW"/>
</dbReference>
<feature type="compositionally biased region" description="Gly residues" evidence="2">
    <location>
        <begin position="81"/>
        <end position="104"/>
    </location>
</feature>
<reference evidence="4" key="1">
    <citation type="submission" date="2020-01" db="EMBL/GenBank/DDBJ databases">
        <title>Genome sequence of Kobresia littledalei, the first chromosome-level genome in the family Cyperaceae.</title>
        <authorList>
            <person name="Qu G."/>
        </authorList>
    </citation>
    <scope>NUCLEOTIDE SEQUENCE</scope>
    <source>
        <strain evidence="4">C.B.Clarke</strain>
        <tissue evidence="4">Leaf</tissue>
    </source>
</reference>
<dbReference type="AlphaFoldDB" id="A0A833V2C6"/>
<name>A0A833V2C6_9POAL</name>
<dbReference type="SUPFAM" id="SSF55008">
    <property type="entry name" value="HMA, heavy metal-associated domain"/>
    <property type="match status" value="1"/>
</dbReference>
<feature type="region of interest" description="Disordered" evidence="2">
    <location>
        <begin position="81"/>
        <end position="105"/>
    </location>
</feature>
<dbReference type="FunFam" id="3.30.70.100:FF:000047">
    <property type="entry name" value="Copper-transporting ATPase PAA1, chloroplastic"/>
    <property type="match status" value="1"/>
</dbReference>
<gene>
    <name evidence="4" type="ORF">FCM35_KLT14951</name>
</gene>
<accession>A0A833V2C6</accession>
<feature type="domain" description="HMA" evidence="3">
    <location>
        <begin position="121"/>
        <end position="195"/>
    </location>
</feature>
<evidence type="ECO:0000256" key="1">
    <source>
        <dbReference type="ARBA" id="ARBA00022723"/>
    </source>
</evidence>
<dbReference type="Gene3D" id="3.30.70.100">
    <property type="match status" value="1"/>
</dbReference>
<keyword evidence="5" id="KW-1185">Reference proteome</keyword>
<evidence type="ECO:0000259" key="3">
    <source>
        <dbReference type="PROSITE" id="PS50846"/>
    </source>
</evidence>
<proteinExistence type="predicted"/>
<dbReference type="Pfam" id="PF00403">
    <property type="entry name" value="HMA"/>
    <property type="match status" value="1"/>
</dbReference>
<comment type="caution">
    <text evidence="4">The sequence shown here is derived from an EMBL/GenBank/DDBJ whole genome shotgun (WGS) entry which is preliminary data.</text>
</comment>
<keyword evidence="1" id="KW-0479">Metal-binding</keyword>
<dbReference type="OrthoDB" id="689350at2759"/>
<evidence type="ECO:0000313" key="5">
    <source>
        <dbReference type="Proteomes" id="UP000623129"/>
    </source>
</evidence>
<organism evidence="4 5">
    <name type="scientific">Carex littledalei</name>
    <dbReference type="NCBI Taxonomy" id="544730"/>
    <lineage>
        <taxon>Eukaryota</taxon>
        <taxon>Viridiplantae</taxon>
        <taxon>Streptophyta</taxon>
        <taxon>Embryophyta</taxon>
        <taxon>Tracheophyta</taxon>
        <taxon>Spermatophyta</taxon>
        <taxon>Magnoliopsida</taxon>
        <taxon>Liliopsida</taxon>
        <taxon>Poales</taxon>
        <taxon>Cyperaceae</taxon>
        <taxon>Cyperoideae</taxon>
        <taxon>Cariceae</taxon>
        <taxon>Carex</taxon>
        <taxon>Carex subgen. Euthyceras</taxon>
    </lineage>
</organism>
<dbReference type="PROSITE" id="PS01047">
    <property type="entry name" value="HMA_1"/>
    <property type="match status" value="1"/>
</dbReference>
<evidence type="ECO:0000256" key="2">
    <source>
        <dbReference type="SAM" id="MobiDB-lite"/>
    </source>
</evidence>